<proteinExistence type="predicted"/>
<dbReference type="InterPro" id="IPR029058">
    <property type="entry name" value="AB_hydrolase_fold"/>
</dbReference>
<dbReference type="PANTHER" id="PTHR22538:SF1">
    <property type="entry name" value="VWFD DOMAIN-CONTAINING PROTEIN"/>
    <property type="match status" value="1"/>
</dbReference>
<dbReference type="HOGENOM" id="CLU_028087_2_1_1"/>
<protein>
    <submittedName>
        <fullName evidence="1">Uncharacterized protein AlNc14C201G8704</fullName>
    </submittedName>
</protein>
<evidence type="ECO:0000313" key="1">
    <source>
        <dbReference type="EMBL" id="CCA23652.1"/>
    </source>
</evidence>
<dbReference type="EMBL" id="FR824246">
    <property type="protein sequence ID" value="CCA23652.1"/>
    <property type="molecule type" value="Genomic_DNA"/>
</dbReference>
<reference evidence="1" key="2">
    <citation type="submission" date="2011-02" db="EMBL/GenBank/DDBJ databases">
        <authorList>
            <person name="MacLean D."/>
        </authorList>
    </citation>
    <scope>NUCLEOTIDE SEQUENCE</scope>
</reference>
<organism evidence="1">
    <name type="scientific">Albugo laibachii Nc14</name>
    <dbReference type="NCBI Taxonomy" id="890382"/>
    <lineage>
        <taxon>Eukaryota</taxon>
        <taxon>Sar</taxon>
        <taxon>Stramenopiles</taxon>
        <taxon>Oomycota</taxon>
        <taxon>Peronosporomycetes</taxon>
        <taxon>Albuginales</taxon>
        <taxon>Albuginaceae</taxon>
        <taxon>Albugo</taxon>
    </lineage>
</organism>
<name>F0WQP3_9STRA</name>
<accession>F0WQP3</accession>
<dbReference type="Gene3D" id="3.40.50.1820">
    <property type="entry name" value="alpha/beta hydrolase"/>
    <property type="match status" value="1"/>
</dbReference>
<reference evidence="1" key="1">
    <citation type="journal article" date="2011" name="PLoS Biol.">
        <title>Gene gain and loss during evolution of obligate parasitism in the white rust pathogen of Arabidopsis thaliana.</title>
        <authorList>
            <person name="Kemen E."/>
            <person name="Gardiner A."/>
            <person name="Schultz-Larsen T."/>
            <person name="Kemen A.C."/>
            <person name="Balmuth A.L."/>
            <person name="Robert-Seilaniantz A."/>
            <person name="Bailey K."/>
            <person name="Holub E."/>
            <person name="Studholme D.J."/>
            <person name="Maclean D."/>
            <person name="Jones J.D."/>
        </authorList>
    </citation>
    <scope>NUCLEOTIDE SEQUENCE</scope>
</reference>
<dbReference type="PANTHER" id="PTHR22538">
    <property type="entry name" value="CILIA- AND FLAGELLA-ASSOCIATED PROTEIN 74"/>
    <property type="match status" value="1"/>
</dbReference>
<dbReference type="AlphaFoldDB" id="F0WQP3"/>
<gene>
    <name evidence="1" type="primary">AlNc14C201G8704</name>
    <name evidence="1" type="ORF">ALNC14_097960</name>
</gene>
<sequence>MSIKNILIVAHSTGNLVVANAEVKGFCVLAPKSKWIAMAAPMRGSYFADRGMDICAGKGKRLKVVHKSIKGFFETIKQCPLPESKKSLVRKGSLYSDKFLNKAYENAERVYMEKVSSILCGSSIVGLMSRRAMKYTSLSLLAPVFKGVSDGSVSFSSCRAGFSAERFEGSWKDSRFYLARLNHADFKFVRSVNGKWGDDRKPMK</sequence>